<evidence type="ECO:0000256" key="2">
    <source>
        <dbReference type="ARBA" id="ARBA00023277"/>
    </source>
</evidence>
<evidence type="ECO:0000259" key="4">
    <source>
        <dbReference type="PROSITE" id="PS51464"/>
    </source>
</evidence>
<dbReference type="SUPFAM" id="SSF53697">
    <property type="entry name" value="SIS domain"/>
    <property type="match status" value="1"/>
</dbReference>
<keyword evidence="2 3" id="KW-0119">Carbohydrate metabolism</keyword>
<accession>A0A2U2HF61</accession>
<comment type="pathway">
    <text evidence="3">Amino-sugar metabolism; N-acetylmuramate degradation.</text>
</comment>
<dbReference type="NCBIfam" id="NF009222">
    <property type="entry name" value="PRK12570.1"/>
    <property type="match status" value="1"/>
</dbReference>
<dbReference type="EMBL" id="PXWF02000292">
    <property type="protein sequence ID" value="PWF42705.1"/>
    <property type="molecule type" value="Genomic_DNA"/>
</dbReference>
<dbReference type="PANTHER" id="PTHR10088:SF4">
    <property type="entry name" value="GLUCOKINASE REGULATORY PROTEIN"/>
    <property type="match status" value="1"/>
</dbReference>
<dbReference type="InterPro" id="IPR005488">
    <property type="entry name" value="Etherase_MurQ"/>
</dbReference>
<keyword evidence="1 3" id="KW-0456">Lyase</keyword>
<comment type="caution">
    <text evidence="5">The sequence shown here is derived from an EMBL/GenBank/DDBJ whole genome shotgun (WGS) entry which is preliminary data.</text>
</comment>
<sequence>MLKTETPSAEHAALDQYSASELVEVLIDDQFNAVKAVRAAAPCIAAALAAALPRMQAGGRLVYVGAGTSGRLGTLDSVELYPTYSWPQERALALLAGGDSAMFAAVEGAEDDTAQGAADLEAVGPTPRDVVLLLAASGATPYVLGALHAARKAGALTIGFANNPDAPVTREAEIGITLDTGSEVISGSTRLKAGTAQKIALNTFSSALMVRLNKVYGNLMVDLKATNAKLVLRAVRLTMLATGADEEAARDALTQCDFSVKVAIVALNKKTSIDAARALLESAQGSVRKALAA</sequence>
<gene>
    <name evidence="3" type="primary">murQ</name>
    <name evidence="5" type="ORF">C7C56_022195</name>
</gene>
<proteinExistence type="inferred from homology"/>
<dbReference type="GO" id="GO:0016803">
    <property type="term" value="F:ether hydrolase activity"/>
    <property type="evidence" value="ECO:0007669"/>
    <property type="project" value="TreeGrafter"/>
</dbReference>
<dbReference type="AlphaFoldDB" id="A0A2U2HF61"/>
<dbReference type="CDD" id="cd05007">
    <property type="entry name" value="SIS_Etherase"/>
    <property type="match status" value="1"/>
</dbReference>
<dbReference type="InterPro" id="IPR001347">
    <property type="entry name" value="SIS_dom"/>
</dbReference>
<dbReference type="NCBIfam" id="NF003915">
    <property type="entry name" value="PRK05441.1"/>
    <property type="match status" value="1"/>
</dbReference>
<dbReference type="Gene3D" id="3.40.50.10490">
    <property type="entry name" value="Glucose-6-phosphate isomerase like protein, domain 1"/>
    <property type="match status" value="1"/>
</dbReference>
<evidence type="ECO:0000313" key="6">
    <source>
        <dbReference type="Proteomes" id="UP000241421"/>
    </source>
</evidence>
<dbReference type="PANTHER" id="PTHR10088">
    <property type="entry name" value="GLUCOKINASE REGULATORY PROTEIN"/>
    <property type="match status" value="1"/>
</dbReference>
<dbReference type="PROSITE" id="PS51464">
    <property type="entry name" value="SIS"/>
    <property type="match status" value="1"/>
</dbReference>
<dbReference type="GO" id="GO:0016835">
    <property type="term" value="F:carbon-oxygen lyase activity"/>
    <property type="evidence" value="ECO:0007669"/>
    <property type="project" value="UniProtKB-UniRule"/>
</dbReference>
<comment type="subunit">
    <text evidence="3">Homodimer.</text>
</comment>
<dbReference type="InterPro" id="IPR046348">
    <property type="entry name" value="SIS_dom_sf"/>
</dbReference>
<dbReference type="GO" id="GO:0046348">
    <property type="term" value="P:amino sugar catabolic process"/>
    <property type="evidence" value="ECO:0007669"/>
    <property type="project" value="InterPro"/>
</dbReference>
<name>A0A2U2HF61_9BURK</name>
<organism evidence="5 6">
    <name type="scientific">Massilia glaciei</name>
    <dbReference type="NCBI Taxonomy" id="1524097"/>
    <lineage>
        <taxon>Bacteria</taxon>
        <taxon>Pseudomonadati</taxon>
        <taxon>Pseudomonadota</taxon>
        <taxon>Betaproteobacteria</taxon>
        <taxon>Burkholderiales</taxon>
        <taxon>Oxalobacteraceae</taxon>
        <taxon>Telluria group</taxon>
        <taxon>Massilia</taxon>
    </lineage>
</organism>
<comment type="pathway">
    <text evidence="3">Amino-sugar metabolism; 1,6-anhydro-N-acetylmuramate degradation.</text>
</comment>
<dbReference type="Proteomes" id="UP000241421">
    <property type="component" value="Unassembled WGS sequence"/>
</dbReference>
<dbReference type="GO" id="GO:0009254">
    <property type="term" value="P:peptidoglycan turnover"/>
    <property type="evidence" value="ECO:0007669"/>
    <property type="project" value="UniProtKB-UniRule"/>
</dbReference>
<comment type="catalytic activity">
    <reaction evidence="3">
        <text>N-acetyl-D-muramate 6-phosphate + H2O = N-acetyl-D-glucosamine 6-phosphate + (R)-lactate</text>
        <dbReference type="Rhea" id="RHEA:26410"/>
        <dbReference type="ChEBI" id="CHEBI:15377"/>
        <dbReference type="ChEBI" id="CHEBI:16004"/>
        <dbReference type="ChEBI" id="CHEBI:57513"/>
        <dbReference type="ChEBI" id="CHEBI:58722"/>
        <dbReference type="EC" id="4.2.1.126"/>
    </reaction>
</comment>
<evidence type="ECO:0000313" key="5">
    <source>
        <dbReference type="EMBL" id="PWF42705.1"/>
    </source>
</evidence>
<evidence type="ECO:0000256" key="1">
    <source>
        <dbReference type="ARBA" id="ARBA00023239"/>
    </source>
</evidence>
<dbReference type="UniPathway" id="UPA00342"/>
<dbReference type="UniPathway" id="UPA00544"/>
<dbReference type="UniPathway" id="UPA00343"/>
<protein>
    <recommendedName>
        <fullName evidence="3">N-acetylmuramic acid 6-phosphate etherase</fullName>
        <shortName evidence="3">MurNAc-6-P etherase</shortName>
        <ecNumber evidence="3">4.2.1.126</ecNumber>
    </recommendedName>
    <alternativeName>
        <fullName evidence="3">N-acetylmuramic acid 6-phosphate hydrolase</fullName>
    </alternativeName>
    <alternativeName>
        <fullName evidence="3">N-acetylmuramic acid 6-phosphate lyase</fullName>
    </alternativeName>
</protein>
<comment type="pathway">
    <text evidence="3">Cell wall biogenesis; peptidoglycan recycling.</text>
</comment>
<feature type="active site" description="Proton donor" evidence="3">
    <location>
        <position position="79"/>
    </location>
</feature>
<reference evidence="5 6" key="1">
    <citation type="submission" date="2018-04" db="EMBL/GenBank/DDBJ databases">
        <title>Massilia violaceinigra sp. nov., a novel purple-pigmented bacterium isolated from Tianshan glacier, Xinjiang, China.</title>
        <authorList>
            <person name="Wang H."/>
        </authorList>
    </citation>
    <scope>NUCLEOTIDE SEQUENCE [LARGE SCALE GENOMIC DNA]</scope>
    <source>
        <strain evidence="5 6">B448-2</strain>
    </source>
</reference>
<evidence type="ECO:0000256" key="3">
    <source>
        <dbReference type="HAMAP-Rule" id="MF_00068"/>
    </source>
</evidence>
<dbReference type="GO" id="GO:0097173">
    <property type="term" value="P:N-acetylmuramic acid catabolic process"/>
    <property type="evidence" value="ECO:0007669"/>
    <property type="project" value="UniProtKB-UniPathway"/>
</dbReference>
<feature type="active site" evidence="3">
    <location>
        <position position="110"/>
    </location>
</feature>
<dbReference type="GO" id="GO:0097175">
    <property type="term" value="P:1,6-anhydro-N-acetyl-beta-muramic acid catabolic process"/>
    <property type="evidence" value="ECO:0007669"/>
    <property type="project" value="UniProtKB-UniRule"/>
</dbReference>
<dbReference type="HAMAP" id="MF_00068">
    <property type="entry name" value="MurQ"/>
    <property type="match status" value="1"/>
</dbReference>
<dbReference type="Gene3D" id="1.10.8.1080">
    <property type="match status" value="1"/>
</dbReference>
<dbReference type="OrthoDB" id="9813395at2"/>
<dbReference type="GO" id="GO:0097367">
    <property type="term" value="F:carbohydrate derivative binding"/>
    <property type="evidence" value="ECO:0007669"/>
    <property type="project" value="InterPro"/>
</dbReference>
<comment type="miscellaneous">
    <text evidence="3">A lyase-type mechanism (elimination/hydration) is suggested for the cleavage of the lactyl ether bond of MurNAc 6-phosphate, with the formation of an alpha,beta-unsaturated aldehyde intermediate with (E)-stereochemistry, followed by the syn addition of water to give product.</text>
</comment>
<keyword evidence="6" id="KW-1185">Reference proteome</keyword>
<comment type="similarity">
    <text evidence="3">Belongs to the GCKR-like family. MurNAc-6-P etherase subfamily.</text>
</comment>
<dbReference type="InterPro" id="IPR040190">
    <property type="entry name" value="MURQ/GCKR"/>
</dbReference>
<dbReference type="EC" id="4.2.1.126" evidence="3"/>
<comment type="function">
    <text evidence="3">Specifically catalyzes the cleavage of the D-lactyl ether substituent of MurNAc 6-phosphate, producing GlcNAc 6-phosphate and D-lactate. Together with AnmK, is also required for the utilization of anhydro-N-acetylmuramic acid (anhMurNAc) either imported from the medium or derived from its own cell wall murein, and thus plays a role in cell wall recycling.</text>
</comment>
<dbReference type="Pfam" id="PF22645">
    <property type="entry name" value="GKRP_SIS_N"/>
    <property type="match status" value="1"/>
</dbReference>
<feature type="domain" description="SIS" evidence="4">
    <location>
        <begin position="51"/>
        <end position="214"/>
    </location>
</feature>